<organism evidence="7 8">
    <name type="scientific">Patiria miniata</name>
    <name type="common">Bat star</name>
    <name type="synonym">Asterina miniata</name>
    <dbReference type="NCBI Taxonomy" id="46514"/>
    <lineage>
        <taxon>Eukaryota</taxon>
        <taxon>Metazoa</taxon>
        <taxon>Echinodermata</taxon>
        <taxon>Eleutherozoa</taxon>
        <taxon>Asterozoa</taxon>
        <taxon>Asteroidea</taxon>
        <taxon>Valvatacea</taxon>
        <taxon>Valvatida</taxon>
        <taxon>Asterinidae</taxon>
        <taxon>Patiria</taxon>
    </lineage>
</organism>
<dbReference type="RefSeq" id="XP_038045489.1">
    <property type="nucleotide sequence ID" value="XM_038189561.1"/>
</dbReference>
<dbReference type="Gene3D" id="6.10.140.1320">
    <property type="match status" value="1"/>
</dbReference>
<keyword evidence="3 5" id="KW-1133">Transmembrane helix</keyword>
<comment type="subcellular location">
    <subcellularLocation>
        <location evidence="1">Mitochondrion membrane</location>
    </subcellularLocation>
</comment>
<dbReference type="GeneID" id="119720049"/>
<evidence type="ECO:0000256" key="2">
    <source>
        <dbReference type="ARBA" id="ARBA00022692"/>
    </source>
</evidence>
<evidence type="ECO:0000313" key="7">
    <source>
        <dbReference type="EnsemblMetazoa" id="XP_038045489.1"/>
    </source>
</evidence>
<dbReference type="AlphaFoldDB" id="A0A913Z0R1"/>
<evidence type="ECO:0000256" key="1">
    <source>
        <dbReference type="ARBA" id="ARBA00004325"/>
    </source>
</evidence>
<keyword evidence="4 5" id="KW-0472">Membrane</keyword>
<reference evidence="7" key="1">
    <citation type="submission" date="2022-11" db="UniProtKB">
        <authorList>
            <consortium name="EnsemblMetazoa"/>
        </authorList>
    </citation>
    <scope>IDENTIFICATION</scope>
</reference>
<evidence type="ECO:0000256" key="5">
    <source>
        <dbReference type="SAM" id="Phobius"/>
    </source>
</evidence>
<dbReference type="EnsemblMetazoa" id="XM_038189561.1">
    <property type="protein sequence ID" value="XP_038045489.1"/>
    <property type="gene ID" value="LOC119720049"/>
</dbReference>
<dbReference type="GO" id="GO:0097250">
    <property type="term" value="P:mitochondrial respirasome assembly"/>
    <property type="evidence" value="ECO:0007669"/>
    <property type="project" value="TreeGrafter"/>
</dbReference>
<dbReference type="PROSITE" id="PS51503">
    <property type="entry name" value="HIG1"/>
    <property type="match status" value="1"/>
</dbReference>
<keyword evidence="8" id="KW-1185">Reference proteome</keyword>
<dbReference type="GO" id="GO:0031966">
    <property type="term" value="C:mitochondrial membrane"/>
    <property type="evidence" value="ECO:0007669"/>
    <property type="project" value="UniProtKB-SubCell"/>
</dbReference>
<dbReference type="Proteomes" id="UP000887568">
    <property type="component" value="Unplaced"/>
</dbReference>
<name>A0A913Z0R1_PATMI</name>
<dbReference type="PANTHER" id="PTHR12297">
    <property type="entry name" value="HYPOXIA-INDUCBILE GENE 1 HIG1 -RELATED"/>
    <property type="match status" value="1"/>
</dbReference>
<evidence type="ECO:0000256" key="4">
    <source>
        <dbReference type="ARBA" id="ARBA00023136"/>
    </source>
</evidence>
<feature type="domain" description="HIG1" evidence="6">
    <location>
        <begin position="35"/>
        <end position="125"/>
    </location>
</feature>
<dbReference type="Pfam" id="PF04588">
    <property type="entry name" value="HIG_1_N"/>
    <property type="match status" value="1"/>
</dbReference>
<feature type="transmembrane region" description="Helical" evidence="5">
    <location>
        <begin position="94"/>
        <end position="114"/>
    </location>
</feature>
<protein>
    <recommendedName>
        <fullName evidence="6">HIG1 domain-containing protein</fullName>
    </recommendedName>
</protein>
<feature type="transmembrane region" description="Helical" evidence="5">
    <location>
        <begin position="63"/>
        <end position="82"/>
    </location>
</feature>
<dbReference type="OrthoDB" id="6604018at2759"/>
<evidence type="ECO:0000256" key="3">
    <source>
        <dbReference type="ARBA" id="ARBA00022989"/>
    </source>
</evidence>
<proteinExistence type="predicted"/>
<evidence type="ECO:0000259" key="6">
    <source>
        <dbReference type="PROSITE" id="PS51503"/>
    </source>
</evidence>
<sequence>MAASTKVTKADENAVVDPNFHRYPSSSSVSNIGQRPLDLADWEPVTSLGFKEKFKKKAAENPFVPIGIFATTCALTIGLFSFRRGQVHRSQMMMRARVAAQAFTIGAVLVGVFLQTKKTDKSKKP</sequence>
<dbReference type="PANTHER" id="PTHR12297:SF18">
    <property type="entry name" value="HIG1 DOMAIN FAMILY MEMBER 2A"/>
    <property type="match status" value="1"/>
</dbReference>
<evidence type="ECO:0000313" key="8">
    <source>
        <dbReference type="Proteomes" id="UP000887568"/>
    </source>
</evidence>
<keyword evidence="2 5" id="KW-0812">Transmembrane</keyword>
<dbReference type="InterPro" id="IPR007667">
    <property type="entry name" value="Hypoxia_induced_domain"/>
</dbReference>
<accession>A0A913Z0R1</accession>
<dbReference type="InterPro" id="IPR050355">
    <property type="entry name" value="RCF1"/>
</dbReference>
<dbReference type="OMA" id="IFATTCA"/>